<evidence type="ECO:0000313" key="2">
    <source>
        <dbReference type="Proteomes" id="UP001403094"/>
    </source>
</evidence>
<organism evidence="1 2">
    <name type="scientific">Streptomyces cheonanensis</name>
    <dbReference type="NCBI Taxonomy" id="312720"/>
    <lineage>
        <taxon>Bacteria</taxon>
        <taxon>Bacillati</taxon>
        <taxon>Actinomycetota</taxon>
        <taxon>Actinomycetes</taxon>
        <taxon>Kitasatosporales</taxon>
        <taxon>Streptomycetaceae</taxon>
        <taxon>Streptomyces</taxon>
    </lineage>
</organism>
<dbReference type="EMBL" id="BAAANQ010000006">
    <property type="protein sequence ID" value="GAA2056395.1"/>
    <property type="molecule type" value="Genomic_DNA"/>
</dbReference>
<reference evidence="1 2" key="1">
    <citation type="journal article" date="2019" name="Int. J. Syst. Evol. Microbiol.">
        <title>The Global Catalogue of Microorganisms (GCM) 10K type strain sequencing project: providing services to taxonomists for standard genome sequencing and annotation.</title>
        <authorList>
            <consortium name="The Broad Institute Genomics Platform"/>
            <consortium name="The Broad Institute Genome Sequencing Center for Infectious Disease"/>
            <person name="Wu L."/>
            <person name="Ma J."/>
        </authorList>
    </citation>
    <scope>NUCLEOTIDE SEQUENCE [LARGE SCALE GENOMIC DNA]</scope>
    <source>
        <strain evidence="1 2">JCM 14549</strain>
    </source>
</reference>
<comment type="caution">
    <text evidence="1">The sequence shown here is derived from an EMBL/GenBank/DDBJ whole genome shotgun (WGS) entry which is preliminary data.</text>
</comment>
<proteinExistence type="predicted"/>
<name>A0ABN2VCE2_9ACTN</name>
<sequence>MVSEHECQHEQLYQYEITAAMNHVVRACHEIAREHSHRGFWTPHTDPGADLHIDLIEAARRDILTKLQVVVTAAETVAYDIEQDRQRDQ</sequence>
<evidence type="ECO:0000313" key="1">
    <source>
        <dbReference type="EMBL" id="GAA2056395.1"/>
    </source>
</evidence>
<protein>
    <submittedName>
        <fullName evidence="1">Uncharacterized protein</fullName>
    </submittedName>
</protein>
<dbReference type="Proteomes" id="UP001403094">
    <property type="component" value="Unassembled WGS sequence"/>
</dbReference>
<accession>A0ABN2VCE2</accession>
<keyword evidence="2" id="KW-1185">Reference proteome</keyword>
<gene>
    <name evidence="1" type="ORF">GCM10009757_34190</name>
</gene>